<keyword evidence="1" id="KW-0812">Transmembrane</keyword>
<keyword evidence="1" id="KW-1133">Transmembrane helix</keyword>
<proteinExistence type="predicted"/>
<gene>
    <name evidence="2" type="ORF">COY93_04150</name>
</gene>
<accession>A0A2M7Q9X4</accession>
<protein>
    <recommendedName>
        <fullName evidence="4">3-keto-disaccharide hydrolase domain-containing protein</fullName>
    </recommendedName>
</protein>
<evidence type="ECO:0000256" key="1">
    <source>
        <dbReference type="SAM" id="Phobius"/>
    </source>
</evidence>
<dbReference type="EMBL" id="PFLC01000055">
    <property type="protein sequence ID" value="PIY62031.1"/>
    <property type="molecule type" value="Genomic_DNA"/>
</dbReference>
<evidence type="ECO:0000313" key="3">
    <source>
        <dbReference type="Proteomes" id="UP000230973"/>
    </source>
</evidence>
<organism evidence="2 3">
    <name type="scientific">Candidatus Uhrbacteria bacterium CG_4_10_14_0_8_um_filter_58_22</name>
    <dbReference type="NCBI Taxonomy" id="1975029"/>
    <lineage>
        <taxon>Bacteria</taxon>
        <taxon>Candidatus Uhriibacteriota</taxon>
    </lineage>
</organism>
<feature type="transmembrane region" description="Helical" evidence="1">
    <location>
        <begin position="21"/>
        <end position="54"/>
    </location>
</feature>
<dbReference type="InterPro" id="IPR012902">
    <property type="entry name" value="N_methyl_site"/>
</dbReference>
<reference evidence="3" key="1">
    <citation type="submission" date="2017-09" db="EMBL/GenBank/DDBJ databases">
        <title>Depth-based differentiation of microbial function through sediment-hosted aquifers and enrichment of novel symbionts in the deep terrestrial subsurface.</title>
        <authorList>
            <person name="Probst A.J."/>
            <person name="Ladd B."/>
            <person name="Jarett J.K."/>
            <person name="Geller-Mcgrath D.E."/>
            <person name="Sieber C.M.K."/>
            <person name="Emerson J.B."/>
            <person name="Anantharaman K."/>
            <person name="Thomas B.C."/>
            <person name="Malmstrom R."/>
            <person name="Stieglmeier M."/>
            <person name="Klingl A."/>
            <person name="Woyke T."/>
            <person name="Ryan C.M."/>
            <person name="Banfield J.F."/>
        </authorList>
    </citation>
    <scope>NUCLEOTIDE SEQUENCE [LARGE SCALE GENOMIC DNA]</scope>
</reference>
<keyword evidence="1" id="KW-0472">Membrane</keyword>
<sequence>MIFTKMFRQKKIVRLSRPTAHSAAGFTLLEALVTIGLVAMLLSVFTALITAVHYVSYTRFNFQAASFIQEGLESLRIVDFDDLTDREDGRLLGQAFNRGHWAVTDDMLKIAIPAPDLIDETGLAVLPGSYRNDFTFTAQVRADAGSPVGWGTGIALRYRDSENHYRYRFTSGGLAFDRVYRGAMQTLWTQGGGFNPGIWYTLEVEAVGDQFVLKRNGLVLTTVTDATLPSGDLALLSLNGAISDFNDVTVSGDEPGSWNFDGDGGDELPEDWRRFGPFDLPGGNATLTISDYLAQSGMKQASMTVSWTEAGRPKTMTGSSIIIR</sequence>
<name>A0A2M7Q9X4_9BACT</name>
<dbReference type="AlphaFoldDB" id="A0A2M7Q9X4"/>
<evidence type="ECO:0008006" key="4">
    <source>
        <dbReference type="Google" id="ProtNLM"/>
    </source>
</evidence>
<dbReference type="Proteomes" id="UP000230973">
    <property type="component" value="Unassembled WGS sequence"/>
</dbReference>
<dbReference type="PROSITE" id="PS00409">
    <property type="entry name" value="PROKAR_NTER_METHYL"/>
    <property type="match status" value="1"/>
</dbReference>
<comment type="caution">
    <text evidence="2">The sequence shown here is derived from an EMBL/GenBank/DDBJ whole genome shotgun (WGS) entry which is preliminary data.</text>
</comment>
<dbReference type="Gene3D" id="2.60.120.560">
    <property type="entry name" value="Exo-inulinase, domain 1"/>
    <property type="match status" value="1"/>
</dbReference>
<evidence type="ECO:0000313" key="2">
    <source>
        <dbReference type="EMBL" id="PIY62031.1"/>
    </source>
</evidence>